<organism evidence="12 13">
    <name type="scientific">Ceraceosorus guamensis</name>
    <dbReference type="NCBI Taxonomy" id="1522189"/>
    <lineage>
        <taxon>Eukaryota</taxon>
        <taxon>Fungi</taxon>
        <taxon>Dikarya</taxon>
        <taxon>Basidiomycota</taxon>
        <taxon>Ustilaginomycotina</taxon>
        <taxon>Exobasidiomycetes</taxon>
        <taxon>Ceraceosorales</taxon>
        <taxon>Ceraceosoraceae</taxon>
        <taxon>Ceraceosorus</taxon>
    </lineage>
</organism>
<keyword evidence="4 8" id="KW-0812">Transmembrane</keyword>
<dbReference type="EMBL" id="KZ819385">
    <property type="protein sequence ID" value="PWN41964.1"/>
    <property type="molecule type" value="Genomic_DNA"/>
</dbReference>
<dbReference type="GO" id="GO:0005227">
    <property type="term" value="F:calcium-activated cation channel activity"/>
    <property type="evidence" value="ECO:0007669"/>
    <property type="project" value="InterPro"/>
</dbReference>
<accession>A0A316VXC7</accession>
<evidence type="ECO:0000256" key="1">
    <source>
        <dbReference type="ARBA" id="ARBA00004141"/>
    </source>
</evidence>
<evidence type="ECO:0000313" key="12">
    <source>
        <dbReference type="EMBL" id="PWN41964.1"/>
    </source>
</evidence>
<keyword evidence="6 8" id="KW-0472">Membrane</keyword>
<evidence type="ECO:0000256" key="5">
    <source>
        <dbReference type="ARBA" id="ARBA00022989"/>
    </source>
</evidence>
<dbReference type="STRING" id="1522189.A0A316VXC7"/>
<dbReference type="Proteomes" id="UP000245783">
    <property type="component" value="Unassembled WGS sequence"/>
</dbReference>
<dbReference type="AlphaFoldDB" id="A0A316VXC7"/>
<dbReference type="Pfam" id="PF13967">
    <property type="entry name" value="RSN1_TM"/>
    <property type="match status" value="1"/>
</dbReference>
<feature type="transmembrane region" description="Helical" evidence="8">
    <location>
        <begin position="746"/>
        <end position="763"/>
    </location>
</feature>
<dbReference type="Pfam" id="PF02714">
    <property type="entry name" value="RSN1_7TM"/>
    <property type="match status" value="1"/>
</dbReference>
<evidence type="ECO:0000256" key="3">
    <source>
        <dbReference type="ARBA" id="ARBA00022448"/>
    </source>
</evidence>
<feature type="transmembrane region" description="Helical" evidence="8">
    <location>
        <begin position="26"/>
        <end position="48"/>
    </location>
</feature>
<dbReference type="FunCoup" id="A0A316VXC7">
    <property type="interactions" value="53"/>
</dbReference>
<feature type="transmembrane region" description="Helical" evidence="8">
    <location>
        <begin position="612"/>
        <end position="637"/>
    </location>
</feature>
<keyword evidence="3" id="KW-0813">Transport</keyword>
<evidence type="ECO:0000259" key="11">
    <source>
        <dbReference type="Pfam" id="PF14703"/>
    </source>
</evidence>
<feature type="region of interest" description="Disordered" evidence="7">
    <location>
        <begin position="139"/>
        <end position="160"/>
    </location>
</feature>
<dbReference type="PANTHER" id="PTHR13018:SF5">
    <property type="entry name" value="RE44586P"/>
    <property type="match status" value="1"/>
</dbReference>
<dbReference type="GeneID" id="37034372"/>
<feature type="transmembrane region" description="Helical" evidence="8">
    <location>
        <begin position="187"/>
        <end position="208"/>
    </location>
</feature>
<dbReference type="InterPro" id="IPR003864">
    <property type="entry name" value="CSC1/OSCA1-like_7TM"/>
</dbReference>
<feature type="transmembrane region" description="Helical" evidence="8">
    <location>
        <begin position="564"/>
        <end position="586"/>
    </location>
</feature>
<feature type="domain" description="CSC1/OSCA1-like cytosolic" evidence="11">
    <location>
        <begin position="231"/>
        <end position="458"/>
    </location>
</feature>
<evidence type="ECO:0000256" key="7">
    <source>
        <dbReference type="SAM" id="MobiDB-lite"/>
    </source>
</evidence>
<evidence type="ECO:0000256" key="4">
    <source>
        <dbReference type="ARBA" id="ARBA00022692"/>
    </source>
</evidence>
<dbReference type="GO" id="GO:0005886">
    <property type="term" value="C:plasma membrane"/>
    <property type="evidence" value="ECO:0007669"/>
    <property type="project" value="TreeGrafter"/>
</dbReference>
<reference evidence="12 13" key="1">
    <citation type="journal article" date="2018" name="Mol. Biol. Evol.">
        <title>Broad Genomic Sampling Reveals a Smut Pathogenic Ancestry of the Fungal Clade Ustilaginomycotina.</title>
        <authorList>
            <person name="Kijpornyongpan T."/>
            <person name="Mondo S.J."/>
            <person name="Barry K."/>
            <person name="Sandor L."/>
            <person name="Lee J."/>
            <person name="Lipzen A."/>
            <person name="Pangilinan J."/>
            <person name="LaButti K."/>
            <person name="Hainaut M."/>
            <person name="Henrissat B."/>
            <person name="Grigoriev I.V."/>
            <person name="Spatafora J.W."/>
            <person name="Aime M.C."/>
        </authorList>
    </citation>
    <scope>NUCLEOTIDE SEQUENCE [LARGE SCALE GENOMIC DNA]</scope>
    <source>
        <strain evidence="12 13">MCA 4658</strain>
    </source>
</reference>
<feature type="transmembrane region" description="Helical" evidence="8">
    <location>
        <begin position="520"/>
        <end position="543"/>
    </location>
</feature>
<feature type="transmembrane region" description="Helical" evidence="8">
    <location>
        <begin position="471"/>
        <end position="500"/>
    </location>
</feature>
<gene>
    <name evidence="12" type="ORF">IE81DRAFT_314357</name>
</gene>
<feature type="transmembrane region" description="Helical" evidence="8">
    <location>
        <begin position="658"/>
        <end position="680"/>
    </location>
</feature>
<feature type="region of interest" description="Disordered" evidence="7">
    <location>
        <begin position="873"/>
        <end position="935"/>
    </location>
</feature>
<evidence type="ECO:0000256" key="6">
    <source>
        <dbReference type="ARBA" id="ARBA00023136"/>
    </source>
</evidence>
<feature type="compositionally biased region" description="Low complexity" evidence="7">
    <location>
        <begin position="985"/>
        <end position="996"/>
    </location>
</feature>
<comment type="similarity">
    <text evidence="2">Belongs to the CSC1 (TC 1.A.17) family.</text>
</comment>
<dbReference type="Pfam" id="PF14703">
    <property type="entry name" value="PHM7_cyt"/>
    <property type="match status" value="1"/>
</dbReference>
<dbReference type="PANTHER" id="PTHR13018">
    <property type="entry name" value="PROBABLE MEMBRANE PROTEIN DUF221-RELATED"/>
    <property type="match status" value="1"/>
</dbReference>
<feature type="domain" description="CSC1/OSCA1-like 7TM region" evidence="9">
    <location>
        <begin position="469"/>
        <end position="740"/>
    </location>
</feature>
<feature type="transmembrane region" description="Helical" evidence="8">
    <location>
        <begin position="110"/>
        <end position="131"/>
    </location>
</feature>
<feature type="transmembrane region" description="Helical" evidence="8">
    <location>
        <begin position="686"/>
        <end position="705"/>
    </location>
</feature>
<evidence type="ECO:0000256" key="2">
    <source>
        <dbReference type="ARBA" id="ARBA00007779"/>
    </source>
</evidence>
<dbReference type="RefSeq" id="XP_025369124.1">
    <property type="nucleotide sequence ID" value="XM_025512502.1"/>
</dbReference>
<dbReference type="InterPro" id="IPR045122">
    <property type="entry name" value="Csc1-like"/>
</dbReference>
<protein>
    <submittedName>
        <fullName evidence="12">DUF221-domain-containing protein</fullName>
    </submittedName>
</protein>
<feature type="region of interest" description="Disordered" evidence="7">
    <location>
        <begin position="965"/>
        <end position="1117"/>
    </location>
</feature>
<dbReference type="InterPro" id="IPR027815">
    <property type="entry name" value="CSC1/OSCA1-like_cyt"/>
</dbReference>
<keyword evidence="5 8" id="KW-1133">Transmembrane helix</keyword>
<dbReference type="InParanoid" id="A0A316VXC7"/>
<proteinExistence type="inferred from homology"/>
<feature type="compositionally biased region" description="Basic and acidic residues" evidence="7">
    <location>
        <begin position="142"/>
        <end position="156"/>
    </location>
</feature>
<evidence type="ECO:0000259" key="9">
    <source>
        <dbReference type="Pfam" id="PF02714"/>
    </source>
</evidence>
<name>A0A316VXC7_9BASI</name>
<feature type="compositionally biased region" description="Acidic residues" evidence="7">
    <location>
        <begin position="1072"/>
        <end position="1094"/>
    </location>
</feature>
<comment type="subcellular location">
    <subcellularLocation>
        <location evidence="1">Membrane</location>
        <topology evidence="1">Multi-pass membrane protein</topology>
    </subcellularLocation>
</comment>
<dbReference type="OrthoDB" id="1689567at2759"/>
<evidence type="ECO:0000259" key="10">
    <source>
        <dbReference type="Pfam" id="PF13967"/>
    </source>
</evidence>
<feature type="domain" description="CSC1/OSCA1-like N-terminal transmembrane" evidence="10">
    <location>
        <begin position="29"/>
        <end position="209"/>
    </location>
</feature>
<feature type="compositionally biased region" description="Low complexity" evidence="7">
    <location>
        <begin position="1007"/>
        <end position="1020"/>
    </location>
</feature>
<evidence type="ECO:0000256" key="8">
    <source>
        <dbReference type="SAM" id="Phobius"/>
    </source>
</evidence>
<dbReference type="InterPro" id="IPR032880">
    <property type="entry name" value="CSC1/OSCA1-like_N"/>
</dbReference>
<sequence>MTWAGSPEDGGKLPGLPNDRVFPRYWLQQQLTLSLFIGIGSFLLFSLIRRKYSSVFAPRTKLKGFTPHAQGIDDGVFSWIRPTIATPESSILHIVGLDAAVLLSFFKMGFWIFAFLSIWTCGVLMPVHWHYNGTIDGVPPSEDDRRRRDPPNDGGRKLTFARVGDDKMPLPGPGQPTFPWSPPDVSALHLTHLLTLYLTTALVLRALWKGGLKFVRNRQLYALDLLPSIPARTIEMRYLPQHLRDERKLAEYWENCGLQVESTAVGRQVGGLGGMLARRASKLYELEGAWVKWLGNPTSAEGYDPDKIAEALQSRAEQFAVVQSAISANGRNPTSAADIDTERAPLLSSTQQQQTLDMPDALASIKHPAGRARPTKRLGWLGMGRKVDLLDHLAREFFALDSAVRSMREQDRPSANTGYVTFVDAASAQIAAQTVHYPLPFYCKSSLAVEPRDLIWSNVSLAPLERRLRQLLVSAFTFTLFIFYIPPLAFLASLLSPAAIEKYLPWLWKVLERSDRLKALVLTSLPSLVLISFNALLPMVLEWTAYLQGLRAKSLVELSVLKRYHLFLVISVIFIFLVTTTLWSVLQDLATSPAKVLDKLAQSLPGARFFSLSYVVLQSLAVMPLQLLQLPLVLSRAWGRLFARTPREHAELNAPPQLYAGSVYPAAIIVFTLGVVYSIVSPLVTVFGAIYFGIGYVVFKYKLLFVFYKAYESKGQAWLLTSTRCVWALLLYQVFQIGLFSFRKQVFLSLLCLPLFVVTAWYGRHLNKTLQPLSEYVSLSSITAVTRQEAAAAAAASQGRSLSSITPRHEDVNPLLALRLGTTPDAEHTALARKRYSAKDETLFVAQRDAHTDYREPPATGYYNGTLDTGRRRYGHPALTGQLPEPWLPIPSEDFADKAQGTLDDQAAAEEAAAGGDTSQGSAVERTRKSSTSSDVVVLSLRRRKSSLLRRSGVSSLLRSGSVLSSISRSNAPQRSSSLGPAKKSGGSQSAEESAGVWGGVQQGPRGSSAGAALGEALGGPETVAPSRRKAQKRGTTADSSLLDHSVREEEDEDGPRSRSAPRGAPVRVLDGEAEALEPDQDEDDVEDEEDEAAEGVYYHRRPRDLPGSFPGFLEDE</sequence>
<evidence type="ECO:0000313" key="13">
    <source>
        <dbReference type="Proteomes" id="UP000245783"/>
    </source>
</evidence>
<keyword evidence="13" id="KW-1185">Reference proteome</keyword>